<dbReference type="GO" id="GO:0043115">
    <property type="term" value="F:precorrin-2 dehydrogenase activity"/>
    <property type="evidence" value="ECO:0007669"/>
    <property type="project" value="UniProtKB-EC"/>
</dbReference>
<evidence type="ECO:0000256" key="6">
    <source>
        <dbReference type="ARBA" id="ARBA00047561"/>
    </source>
</evidence>
<dbReference type="Gene3D" id="3.40.50.720">
    <property type="entry name" value="NAD(P)-binding Rossmann-like Domain"/>
    <property type="match status" value="1"/>
</dbReference>
<dbReference type="NCBIfam" id="TIGR01470">
    <property type="entry name" value="cysG_Nterm"/>
    <property type="match status" value="1"/>
</dbReference>
<evidence type="ECO:0000313" key="9">
    <source>
        <dbReference type="Proteomes" id="UP000315215"/>
    </source>
</evidence>
<dbReference type="InterPro" id="IPR036291">
    <property type="entry name" value="NAD(P)-bd_dom_sf"/>
</dbReference>
<dbReference type="GO" id="GO:0004325">
    <property type="term" value="F:ferrochelatase activity"/>
    <property type="evidence" value="ECO:0007669"/>
    <property type="project" value="InterPro"/>
</dbReference>
<dbReference type="PANTHER" id="PTHR35330">
    <property type="entry name" value="SIROHEME BIOSYNTHESIS PROTEIN MET8"/>
    <property type="match status" value="1"/>
</dbReference>
<dbReference type="EC" id="1.3.1.76" evidence="2"/>
<protein>
    <recommendedName>
        <fullName evidence="2">precorrin-2 dehydrogenase</fullName>
        <ecNumber evidence="2">1.3.1.76</ecNumber>
    </recommendedName>
</protein>
<dbReference type="InterPro" id="IPR028281">
    <property type="entry name" value="Sirohaem_synthase_central"/>
</dbReference>
<organism evidence="8 9">
    <name type="scientific">Radiobacillus deserti</name>
    <dbReference type="NCBI Taxonomy" id="2594883"/>
    <lineage>
        <taxon>Bacteria</taxon>
        <taxon>Bacillati</taxon>
        <taxon>Bacillota</taxon>
        <taxon>Bacilli</taxon>
        <taxon>Bacillales</taxon>
        <taxon>Bacillaceae</taxon>
        <taxon>Radiobacillus</taxon>
    </lineage>
</organism>
<keyword evidence="5" id="KW-0627">Porphyrin biosynthesis</keyword>
<evidence type="ECO:0000259" key="7">
    <source>
        <dbReference type="Pfam" id="PF14824"/>
    </source>
</evidence>
<comment type="pathway">
    <text evidence="1">Porphyrin-containing compound metabolism; siroheme biosynthesis; sirohydrochlorin from precorrin-2: step 1/1.</text>
</comment>
<dbReference type="InterPro" id="IPR028161">
    <property type="entry name" value="Met8-like"/>
</dbReference>
<gene>
    <name evidence="8" type="ORF">FN924_04380</name>
</gene>
<reference evidence="8 9" key="1">
    <citation type="submission" date="2019-07" db="EMBL/GenBank/DDBJ databases">
        <authorList>
            <person name="Li J."/>
        </authorList>
    </citation>
    <scope>NUCLEOTIDE SEQUENCE [LARGE SCALE GENOMIC DNA]</scope>
    <source>
        <strain evidence="8 9">TKL69</strain>
    </source>
</reference>
<dbReference type="RefSeq" id="WP_143892228.1">
    <property type="nucleotide sequence ID" value="NZ_CP041666.1"/>
</dbReference>
<sequence length="202" mass="23171">MIPIMLDLTNKHVVVIGGGNVAERKITSLLETESLITVVSPTITATLESYFTQGQIIWKKKNFASNDIKDAFLIITATNNPFVNQQVRDAAPKDVLINSADTAEEGNIHFPTYVKRGRLSIAISTEGASPSLAKEIKEKLELEYDENYETYLDFLYEARKIIKNSNRNNQDKRMYLKELTDKKFLNKQKQEEWITSFTRYKK</sequence>
<proteinExistence type="predicted"/>
<evidence type="ECO:0000256" key="2">
    <source>
        <dbReference type="ARBA" id="ARBA00012400"/>
    </source>
</evidence>
<dbReference type="EMBL" id="CP041666">
    <property type="protein sequence ID" value="QDP39478.1"/>
    <property type="molecule type" value="Genomic_DNA"/>
</dbReference>
<dbReference type="NCBIfam" id="NF005222">
    <property type="entry name" value="PRK06718.1"/>
    <property type="match status" value="1"/>
</dbReference>
<dbReference type="Pfam" id="PF13241">
    <property type="entry name" value="NAD_binding_7"/>
    <property type="match status" value="1"/>
</dbReference>
<keyword evidence="9" id="KW-1185">Reference proteome</keyword>
<dbReference type="Pfam" id="PF22440">
    <property type="entry name" value="SirC_C"/>
    <property type="match status" value="1"/>
</dbReference>
<evidence type="ECO:0000256" key="4">
    <source>
        <dbReference type="ARBA" id="ARBA00023027"/>
    </source>
</evidence>
<name>A0A516KDK2_9BACI</name>
<evidence type="ECO:0000256" key="3">
    <source>
        <dbReference type="ARBA" id="ARBA00023002"/>
    </source>
</evidence>
<dbReference type="SUPFAM" id="SSF75615">
    <property type="entry name" value="Siroheme synthase middle domains-like"/>
    <property type="match status" value="1"/>
</dbReference>
<dbReference type="Pfam" id="PF14824">
    <property type="entry name" value="Sirohm_synth_M"/>
    <property type="match status" value="1"/>
</dbReference>
<keyword evidence="4" id="KW-0520">NAD</keyword>
<dbReference type="Proteomes" id="UP000315215">
    <property type="component" value="Chromosome"/>
</dbReference>
<evidence type="ECO:0000256" key="1">
    <source>
        <dbReference type="ARBA" id="ARBA00005010"/>
    </source>
</evidence>
<accession>A0A516KDK2</accession>
<dbReference type="InterPro" id="IPR006367">
    <property type="entry name" value="Sirohaem_synthase_N"/>
</dbReference>
<evidence type="ECO:0000256" key="5">
    <source>
        <dbReference type="ARBA" id="ARBA00023244"/>
    </source>
</evidence>
<dbReference type="InterPro" id="IPR042518">
    <property type="entry name" value="SirC_C"/>
</dbReference>
<dbReference type="GO" id="GO:0019354">
    <property type="term" value="P:siroheme biosynthetic process"/>
    <property type="evidence" value="ECO:0007669"/>
    <property type="project" value="UniProtKB-UniPathway"/>
</dbReference>
<dbReference type="OrthoDB" id="9773765at2"/>
<dbReference type="SUPFAM" id="SSF51735">
    <property type="entry name" value="NAD(P)-binding Rossmann-fold domains"/>
    <property type="match status" value="1"/>
</dbReference>
<dbReference type="PANTHER" id="PTHR35330:SF1">
    <property type="entry name" value="SIROHEME BIOSYNTHESIS PROTEIN MET8"/>
    <property type="match status" value="1"/>
</dbReference>
<dbReference type="Gene3D" id="1.10.8.610">
    <property type="entry name" value="SirC, precorrin-2 dehydrogenase, C-terminal helical domain-like"/>
    <property type="match status" value="1"/>
</dbReference>
<dbReference type="AlphaFoldDB" id="A0A516KDK2"/>
<evidence type="ECO:0000313" key="8">
    <source>
        <dbReference type="EMBL" id="QDP39478.1"/>
    </source>
</evidence>
<dbReference type="UniPathway" id="UPA00262">
    <property type="reaction ID" value="UER00222"/>
</dbReference>
<feature type="domain" description="Siroheme synthase central" evidence="7">
    <location>
        <begin position="116"/>
        <end position="141"/>
    </location>
</feature>
<dbReference type="KEGG" id="aqt:FN924_04380"/>
<comment type="catalytic activity">
    <reaction evidence="6">
        <text>precorrin-2 + NAD(+) = sirohydrochlorin + NADH + 2 H(+)</text>
        <dbReference type="Rhea" id="RHEA:15613"/>
        <dbReference type="ChEBI" id="CHEBI:15378"/>
        <dbReference type="ChEBI" id="CHEBI:57540"/>
        <dbReference type="ChEBI" id="CHEBI:57945"/>
        <dbReference type="ChEBI" id="CHEBI:58351"/>
        <dbReference type="ChEBI" id="CHEBI:58827"/>
        <dbReference type="EC" id="1.3.1.76"/>
    </reaction>
</comment>
<keyword evidence="3" id="KW-0560">Oxidoreductase</keyword>